<proteinExistence type="predicted"/>
<dbReference type="RefSeq" id="WP_181969268.1">
    <property type="nucleotide sequence ID" value="NZ_JMQC01000005.1"/>
</dbReference>
<name>A0A090Z6Z0_9BACI</name>
<protein>
    <submittedName>
        <fullName evidence="1">Uncharacterized protein</fullName>
    </submittedName>
</protein>
<dbReference type="Proteomes" id="UP000029389">
    <property type="component" value="Unassembled WGS sequence"/>
</dbReference>
<evidence type="ECO:0000313" key="2">
    <source>
        <dbReference type="Proteomes" id="UP000029389"/>
    </source>
</evidence>
<evidence type="ECO:0000313" key="1">
    <source>
        <dbReference type="EMBL" id="KFN06427.1"/>
    </source>
</evidence>
<gene>
    <name evidence="1" type="ORF">DJ93_6091</name>
</gene>
<comment type="caution">
    <text evidence="1">The sequence shown here is derived from an EMBL/GenBank/DDBJ whole genome shotgun (WGS) entry which is preliminary data.</text>
</comment>
<dbReference type="PATRIC" id="fig|1405.8.peg.40"/>
<dbReference type="AlphaFoldDB" id="A0A090Z6Z0"/>
<reference evidence="1 2" key="1">
    <citation type="submission" date="2014-04" db="EMBL/GenBank/DDBJ databases">
        <authorList>
            <person name="Bishop-Lilly K.A."/>
            <person name="Broomall S.M."/>
            <person name="Chain P.S."/>
            <person name="Chertkov O."/>
            <person name="Coyne S.R."/>
            <person name="Daligault H.E."/>
            <person name="Davenport K.W."/>
            <person name="Erkkila T."/>
            <person name="Frey K.G."/>
            <person name="Gibbons H.S."/>
            <person name="Gu W."/>
            <person name="Jaissle J."/>
            <person name="Johnson S.L."/>
            <person name="Koroleva G.I."/>
            <person name="Ladner J.T."/>
            <person name="Lo C.-C."/>
            <person name="Minogue T.D."/>
            <person name="Munk C."/>
            <person name="Palacios G.F."/>
            <person name="Redden C.L."/>
            <person name="Rosenzweig C.N."/>
            <person name="Scholz M.B."/>
            <person name="Teshima H."/>
            <person name="Xu Y."/>
        </authorList>
    </citation>
    <scope>NUCLEOTIDE SEQUENCE [LARGE SCALE GENOMIC DNA]</scope>
    <source>
        <strain evidence="1 2">BHP</strain>
    </source>
</reference>
<dbReference type="EMBL" id="JMQC01000005">
    <property type="protein sequence ID" value="KFN06427.1"/>
    <property type="molecule type" value="Genomic_DNA"/>
</dbReference>
<organism evidence="1 2">
    <name type="scientific">Bacillus clarus</name>
    <dbReference type="NCBI Taxonomy" id="2338372"/>
    <lineage>
        <taxon>Bacteria</taxon>
        <taxon>Bacillati</taxon>
        <taxon>Bacillota</taxon>
        <taxon>Bacilli</taxon>
        <taxon>Bacillales</taxon>
        <taxon>Bacillaceae</taxon>
        <taxon>Bacillus</taxon>
        <taxon>Bacillus cereus group</taxon>
    </lineage>
</organism>
<sequence length="58" mass="6774">MLTQKEQLKQLAEKTELVEEIAWIAHDLLTEEDYTKENAAEALIKVINRELSYVSKVR</sequence>
<accession>A0A090Z6Z0</accession>